<dbReference type="InterPro" id="IPR057191">
    <property type="entry name" value="DUF7869"/>
</dbReference>
<proteinExistence type="predicted"/>
<feature type="compositionally biased region" description="Low complexity" evidence="1">
    <location>
        <begin position="9"/>
        <end position="20"/>
    </location>
</feature>
<protein>
    <recommendedName>
        <fullName evidence="2">DUF7869 domain-containing protein</fullName>
    </recommendedName>
</protein>
<evidence type="ECO:0000313" key="3">
    <source>
        <dbReference type="EMBL" id="CAK9064863.1"/>
    </source>
</evidence>
<organism evidence="3 4">
    <name type="scientific">Durusdinium trenchii</name>
    <dbReference type="NCBI Taxonomy" id="1381693"/>
    <lineage>
        <taxon>Eukaryota</taxon>
        <taxon>Sar</taxon>
        <taxon>Alveolata</taxon>
        <taxon>Dinophyceae</taxon>
        <taxon>Suessiales</taxon>
        <taxon>Symbiodiniaceae</taxon>
        <taxon>Durusdinium</taxon>
    </lineage>
</organism>
<dbReference type="EMBL" id="CAXAMN010021953">
    <property type="protein sequence ID" value="CAK9064863.1"/>
    <property type="molecule type" value="Genomic_DNA"/>
</dbReference>
<dbReference type="Proteomes" id="UP001642484">
    <property type="component" value="Unassembled WGS sequence"/>
</dbReference>
<dbReference type="Pfam" id="PF25273">
    <property type="entry name" value="DUF7869"/>
    <property type="match status" value="1"/>
</dbReference>
<gene>
    <name evidence="3" type="ORF">CCMP2556_LOCUS31887</name>
</gene>
<name>A0ABP0NN76_9DINO</name>
<comment type="caution">
    <text evidence="3">The sequence shown here is derived from an EMBL/GenBank/DDBJ whole genome shotgun (WGS) entry which is preliminary data.</text>
</comment>
<reference evidence="3 4" key="1">
    <citation type="submission" date="2024-02" db="EMBL/GenBank/DDBJ databases">
        <authorList>
            <person name="Chen Y."/>
            <person name="Shah S."/>
            <person name="Dougan E. K."/>
            <person name="Thang M."/>
            <person name="Chan C."/>
        </authorList>
    </citation>
    <scope>NUCLEOTIDE SEQUENCE [LARGE SCALE GENOMIC DNA]</scope>
</reference>
<accession>A0ABP0NN76</accession>
<keyword evidence="4" id="KW-1185">Reference proteome</keyword>
<evidence type="ECO:0000313" key="4">
    <source>
        <dbReference type="Proteomes" id="UP001642484"/>
    </source>
</evidence>
<dbReference type="PANTHER" id="PTHR33153:SF3">
    <property type="entry name" value="TRAFFICKING PROTEIN PARTICLE COMPLEX SUBUNIT 11 DOMAIN-CONTAINING PROTEIN"/>
    <property type="match status" value="1"/>
</dbReference>
<feature type="region of interest" description="Disordered" evidence="1">
    <location>
        <begin position="1"/>
        <end position="43"/>
    </location>
</feature>
<feature type="compositionally biased region" description="Low complexity" evidence="1">
    <location>
        <begin position="30"/>
        <end position="40"/>
    </location>
</feature>
<sequence>MKRFEAPDSDSGSSYYSDSDPSAKKRRRSSSSSDSADSGSNAIGDTKCQPAGLFLNQLAVMEDGTRSKEDSVYAQSGKDPSRIKAALKEPCCKAGCKKGLCFRLVLNMVTLFWALPKVSQDNLLWAMQQTTHPQMSDSEDESLSGQARHKISWKLEGRSVCRQAFIKILGISAPRLVRTRHTFKGIDARAWSSKGRCEANASASVLTFLEKVYWSIGETLPHELNIEGVKKLDTEGAREELLKALVDSALESDLARGVVWSGPGSLPRRWLPHGSYHELYTLYCAHQSTAGEKCASASTFYRALSTSGWSKKLRFSPPSAHSKCSVCAKLRAQIQHAKGIQQHLEACDKLLRHLAGQYADRECYWTCRSRAKTSGDLVCIITDSMDRSKYSLPRYHRGRAPKDVETTKRPNCEVTTSIVHGVGIFTYIADEGQSTGSNWTIETLNRSLQHTHNVYQKWNKPVPGVVKIFADNTPKEVKNSIMGSWCSMMSTAGFVRTISHEHLPVGHTHEDIDGYFGLLSRFIKEGDENLQNPDDLVQLLMQKVAPLFTKKGLEFKVEYVTSIRDWQGTLPNISTLHGAYRRRTIKDQDVIPHSFTFIRRECMPSTLLERAEERLPSWYVKTPSDTFVLVKAYVSDDQLCQPPLLVLPGCKIQDVSRALHKLAQTTAPCLQVSMSEERQQELNELAEYLSANFPQYMKGVHLLQLAGKVALTRTVPMNLGYILAGPSPAVQRGHAQLHDPEPHNVRRLQVRFHRYY</sequence>
<dbReference type="PANTHER" id="PTHR33153">
    <property type="entry name" value="MYND-TYPE DOMAIN-CONTAINING PROTEIN"/>
    <property type="match status" value="1"/>
</dbReference>
<feature type="domain" description="DUF7869" evidence="2">
    <location>
        <begin position="403"/>
        <end position="566"/>
    </location>
</feature>
<evidence type="ECO:0000259" key="2">
    <source>
        <dbReference type="Pfam" id="PF25273"/>
    </source>
</evidence>
<evidence type="ECO:0000256" key="1">
    <source>
        <dbReference type="SAM" id="MobiDB-lite"/>
    </source>
</evidence>